<name>A0A8R2H4N5_ACYPI</name>
<dbReference type="GO" id="GO:0003876">
    <property type="term" value="F:AMP deaminase activity"/>
    <property type="evidence" value="ECO:0007669"/>
    <property type="project" value="UniProtKB-EC"/>
</dbReference>
<evidence type="ECO:0000256" key="8">
    <source>
        <dbReference type="ARBA" id="ARBA00054146"/>
    </source>
</evidence>
<dbReference type="EnsemblMetazoa" id="XM_016803989.2">
    <property type="protein sequence ID" value="XP_016659478.1"/>
    <property type="gene ID" value="LOC100167425"/>
</dbReference>
<reference evidence="12" key="1">
    <citation type="submission" date="2010-06" db="EMBL/GenBank/DDBJ databases">
        <authorList>
            <person name="Jiang H."/>
            <person name="Abraham K."/>
            <person name="Ali S."/>
            <person name="Alsbrooks S.L."/>
            <person name="Anim B.N."/>
            <person name="Anosike U.S."/>
            <person name="Attaway T."/>
            <person name="Bandaranaike D.P."/>
            <person name="Battles P.K."/>
            <person name="Bell S.N."/>
            <person name="Bell A.V."/>
            <person name="Beltran B."/>
            <person name="Bickham C."/>
            <person name="Bustamante Y."/>
            <person name="Caleb T."/>
            <person name="Canada A."/>
            <person name="Cardenas V."/>
            <person name="Carter K."/>
            <person name="Chacko J."/>
            <person name="Chandrabose M.N."/>
            <person name="Chavez D."/>
            <person name="Chavez A."/>
            <person name="Chen L."/>
            <person name="Chu H.-S."/>
            <person name="Claassen K.J."/>
            <person name="Cockrell R."/>
            <person name="Collins M."/>
            <person name="Cooper J.A."/>
            <person name="Cree A."/>
            <person name="Curry S.M."/>
            <person name="Da Y."/>
            <person name="Dao M.D."/>
            <person name="Das B."/>
            <person name="Davila M.-L."/>
            <person name="Davy-Carroll L."/>
            <person name="Denson S."/>
            <person name="Dinh H."/>
            <person name="Ebong V.E."/>
            <person name="Edwards J.R."/>
            <person name="Egan A."/>
            <person name="El-Daye J."/>
            <person name="Escobedo L."/>
            <person name="Fernandez S."/>
            <person name="Fernando P.R."/>
            <person name="Flagg N."/>
            <person name="Forbes L.D."/>
            <person name="Fowler R.G."/>
            <person name="Fu Q."/>
            <person name="Gabisi R.A."/>
            <person name="Ganer J."/>
            <person name="Garbino Pronczuk A."/>
            <person name="Garcia R.M."/>
            <person name="Garner T."/>
            <person name="Garrett T.E."/>
            <person name="Gonzalez D.A."/>
            <person name="Hamid H."/>
            <person name="Hawkins E.S."/>
            <person name="Hirani K."/>
            <person name="Hogues M.E."/>
            <person name="Hollins B."/>
            <person name="Hsiao C.-H."/>
            <person name="Jabil R."/>
            <person name="James M.L."/>
            <person name="Jhangiani S.N."/>
            <person name="Johnson B."/>
            <person name="Johnson Q."/>
            <person name="Joshi V."/>
            <person name="Kalu J.B."/>
            <person name="Kam C."/>
            <person name="Kashfia A."/>
            <person name="Keebler J."/>
            <person name="Kisamo H."/>
            <person name="Kovar C.L."/>
            <person name="Lago L.A."/>
            <person name="Lai C.-Y."/>
            <person name="Laidlaw J."/>
            <person name="Lara F."/>
            <person name="Le T.-K."/>
            <person name="Lee S.L."/>
            <person name="Legall F.H."/>
            <person name="Lemon S.J."/>
            <person name="Lewis L.R."/>
            <person name="Li B."/>
            <person name="Liu Y."/>
            <person name="Liu Y.-S."/>
            <person name="Lopez J."/>
            <person name="Lozado R.J."/>
            <person name="Lu J."/>
            <person name="Madu R.C."/>
            <person name="Maheshwari M."/>
            <person name="Maheshwari R."/>
            <person name="Malloy K."/>
            <person name="Martinez E."/>
            <person name="Mathew T."/>
            <person name="Mercado I.C."/>
            <person name="Mercado C."/>
            <person name="Meyer B."/>
            <person name="Montgomery K."/>
            <person name="Morgan M.B."/>
            <person name="Munidasa M."/>
            <person name="Nazareth L.V."/>
            <person name="Nelson J."/>
            <person name="Ng B.M."/>
            <person name="Nguyen N.B."/>
            <person name="Nguyen P.Q."/>
            <person name="Nguyen T."/>
            <person name="Obregon M."/>
            <person name="Okwuonu G.O."/>
            <person name="Onwere C.G."/>
            <person name="Orozco G."/>
            <person name="Parra A."/>
            <person name="Patel S."/>
            <person name="Patil S."/>
            <person name="Perez A."/>
            <person name="Perez Y."/>
            <person name="Pham C."/>
            <person name="Primus E.L."/>
            <person name="Pu L.-L."/>
            <person name="Puazo M."/>
            <person name="Qin X."/>
            <person name="Quiroz J.B."/>
            <person name="Reese J."/>
            <person name="Richards S."/>
            <person name="Rives C.M."/>
            <person name="Robberts R."/>
            <person name="Ruiz S.J."/>
            <person name="Ruiz M.J."/>
            <person name="Santibanez J."/>
            <person name="Schneider B.W."/>
            <person name="Sisson I."/>
            <person name="Smith M."/>
            <person name="Sodergren E."/>
            <person name="Song X.-Z."/>
            <person name="Song B.B."/>
            <person name="Summersgill H."/>
            <person name="Thelus R."/>
            <person name="Thornton R.D."/>
            <person name="Trejos Z.Y."/>
            <person name="Usmani K."/>
            <person name="Vattathil S."/>
            <person name="Villasana D."/>
            <person name="Walker D.L."/>
            <person name="Wang S."/>
            <person name="Wang K."/>
            <person name="White C.S."/>
            <person name="Williams A.C."/>
            <person name="Williamson J."/>
            <person name="Wilson K."/>
            <person name="Woghiren I.O."/>
            <person name="Woodworth J.R."/>
            <person name="Worley K.C."/>
            <person name="Wright R.A."/>
            <person name="Wu W."/>
            <person name="Young L."/>
            <person name="Zhang L."/>
            <person name="Zhang J."/>
            <person name="Zhu Y."/>
            <person name="Muzny D.M."/>
            <person name="Weinstock G."/>
            <person name="Gibbs R.A."/>
        </authorList>
    </citation>
    <scope>NUCLEOTIDE SEQUENCE [LARGE SCALE GENOMIC DNA]</scope>
    <source>
        <strain evidence="12">LSR1</strain>
    </source>
</reference>
<comment type="function">
    <text evidence="8">AMP deaminase plays a critical role in energy metabolism. Catalyzes the deamination of AMP to IMP and plays an important role in the purine nucleotide cycle.</text>
</comment>
<dbReference type="Gene3D" id="3.20.20.140">
    <property type="entry name" value="Metal-dependent hydrolases"/>
    <property type="match status" value="1"/>
</dbReference>
<reference evidence="11" key="2">
    <citation type="submission" date="2022-06" db="UniProtKB">
        <authorList>
            <consortium name="EnsemblMetazoa"/>
        </authorList>
    </citation>
    <scope>IDENTIFICATION</scope>
</reference>
<evidence type="ECO:0000256" key="2">
    <source>
        <dbReference type="ARBA" id="ARBA00004955"/>
    </source>
</evidence>
<comment type="catalytic activity">
    <reaction evidence="9">
        <text>AMP + H2O + H(+) = IMP + NH4(+)</text>
        <dbReference type="Rhea" id="RHEA:14777"/>
        <dbReference type="ChEBI" id="CHEBI:15377"/>
        <dbReference type="ChEBI" id="CHEBI:15378"/>
        <dbReference type="ChEBI" id="CHEBI:28938"/>
        <dbReference type="ChEBI" id="CHEBI:58053"/>
        <dbReference type="ChEBI" id="CHEBI:456215"/>
        <dbReference type="EC" id="3.5.4.6"/>
    </reaction>
</comment>
<organism evidence="11 12">
    <name type="scientific">Acyrthosiphon pisum</name>
    <name type="common">Pea aphid</name>
    <dbReference type="NCBI Taxonomy" id="7029"/>
    <lineage>
        <taxon>Eukaryota</taxon>
        <taxon>Metazoa</taxon>
        <taxon>Ecdysozoa</taxon>
        <taxon>Arthropoda</taxon>
        <taxon>Hexapoda</taxon>
        <taxon>Insecta</taxon>
        <taxon>Pterygota</taxon>
        <taxon>Neoptera</taxon>
        <taxon>Paraneoptera</taxon>
        <taxon>Hemiptera</taxon>
        <taxon>Sternorrhyncha</taxon>
        <taxon>Aphidomorpha</taxon>
        <taxon>Aphidoidea</taxon>
        <taxon>Aphididae</taxon>
        <taxon>Macrosiphini</taxon>
        <taxon>Acyrthosiphon</taxon>
    </lineage>
</organism>
<feature type="compositionally biased region" description="Polar residues" evidence="10">
    <location>
        <begin position="288"/>
        <end position="310"/>
    </location>
</feature>
<keyword evidence="6" id="KW-0862">Zinc</keyword>
<dbReference type="RefSeq" id="XP_016659478.1">
    <property type="nucleotide sequence ID" value="XM_016803989.1"/>
</dbReference>
<evidence type="ECO:0000256" key="5">
    <source>
        <dbReference type="ARBA" id="ARBA00022801"/>
    </source>
</evidence>
<dbReference type="GO" id="GO:0005829">
    <property type="term" value="C:cytosol"/>
    <property type="evidence" value="ECO:0007669"/>
    <property type="project" value="TreeGrafter"/>
</dbReference>
<dbReference type="GO" id="GO:0046872">
    <property type="term" value="F:metal ion binding"/>
    <property type="evidence" value="ECO:0007669"/>
    <property type="project" value="UniProtKB-KW"/>
</dbReference>
<evidence type="ECO:0000256" key="7">
    <source>
        <dbReference type="ARBA" id="ARBA00023080"/>
    </source>
</evidence>
<evidence type="ECO:0000256" key="10">
    <source>
        <dbReference type="SAM" id="MobiDB-lite"/>
    </source>
</evidence>
<dbReference type="PANTHER" id="PTHR11359:SF0">
    <property type="entry name" value="AMP DEAMINASE"/>
    <property type="match status" value="1"/>
</dbReference>
<dbReference type="PANTHER" id="PTHR11359">
    <property type="entry name" value="AMP DEAMINASE"/>
    <property type="match status" value="1"/>
</dbReference>
<feature type="compositionally biased region" description="Basic and acidic residues" evidence="10">
    <location>
        <begin position="62"/>
        <end position="71"/>
    </location>
</feature>
<dbReference type="PIRSF" id="PIRSF001251">
    <property type="entry name" value="AMP_deaminase_met"/>
    <property type="match status" value="1"/>
</dbReference>
<keyword evidence="4 9" id="KW-0479">Metal-binding</keyword>
<protein>
    <recommendedName>
        <fullName evidence="9">AMP deaminase</fullName>
        <ecNumber evidence="9">3.5.4.6</ecNumber>
    </recommendedName>
</protein>
<dbReference type="EC" id="3.5.4.6" evidence="9"/>
<keyword evidence="7" id="KW-0546">Nucleotide metabolism</keyword>
<sequence>MSNGGLDNTAQAAMPITESLSSSNISSNTAVYLRPNTQLRRLKYCKSPTTIMACSDSDSDQEYPRRWKDLADYSDDDSDDDEIMASSPPPQSSSAGLPGNMTPATGAPPAADLASGGGTSSYHIPQFPIERIESKMAAISSSLAKEMDEKRAAAAALGYPQSTMNKDDRQLYGDGVSISAQSSTTAGIEKQLPSTTGAQWQQNLSEDNEGQYDFVPHFQRVSIGGEDNNGVPLEDLHWASQQLMEALHIRERYMRVSHQSFPNITSKFFHKKHPKPQGGDPSSPSSGNASVLHSSDSVTDVSAGGDSNNKTEIRQPYPRARVIKHEDRQSIADHPVHPPASVGDPWQCDFPPSLGFTIRAQDGVFQLYSSPDSETPVQGFPYPNLETFCRDMQRLCTMISDGPLKSFCYRRLSYLSSKFQLHVLLNELRELASQKAIPHRDFYNIRKVDTHIHAASCMNQKHLLRFIKKTLKNHSDEVVSAGGMTLKQVFESMKLTSYDLTVDMLDVHADRNTFHRFDKFNSKYNPIGESRLREVFLKTDNYTGGKYFARVINEVAADLEESKYQNAELRLSIYGKSRDEWDKLAKWAISNKVYSDNVRWLVQIPRLFDIFRSNNILDNFQQLLDNVFLPLFEATNDPNSHPDLHRFLQHVVGFDSVDDESKPENPFVDREVPKPAQWRETDNPPYAYYQYYMYANMTVLNHLRIKQGFNTFVLRPHCGEAGAVQHLVCGFMMAENISHGLLLRKVPVLQYLYYVAQIGIAMSPLSNNSLFLNYHRNPLPEYLARGLVISLSTDDPLQFHFTKEPLMEEYSIAAQVWKLSACDMSELARNSVLMSGFPHRIKQYWLGPNYTKEGVAGNDISRTNVPDIRVAYRNETLLDELAVIFGSMPTNATTNTNSGTSTVPSS</sequence>
<feature type="compositionally biased region" description="Low complexity" evidence="10">
    <location>
        <begin position="276"/>
        <end position="287"/>
    </location>
</feature>
<dbReference type="OrthoDB" id="1723809at2759"/>
<dbReference type="SUPFAM" id="SSF51556">
    <property type="entry name" value="Metallo-dependent hydrolases"/>
    <property type="match status" value="1"/>
</dbReference>
<dbReference type="InterPro" id="IPR032466">
    <property type="entry name" value="Metal_Hydrolase"/>
</dbReference>
<evidence type="ECO:0000256" key="3">
    <source>
        <dbReference type="ARBA" id="ARBA00006676"/>
    </source>
</evidence>
<keyword evidence="12" id="KW-1185">Reference proteome</keyword>
<dbReference type="FunFam" id="4.10.800.20:FF:000001">
    <property type="entry name" value="AMP deaminase"/>
    <property type="match status" value="1"/>
</dbReference>
<comment type="similarity">
    <text evidence="3 9">Belongs to the metallo-dependent hydrolases superfamily. Adenosine and AMP deaminases family.</text>
</comment>
<keyword evidence="5 9" id="KW-0378">Hydrolase</keyword>
<evidence type="ECO:0000313" key="11">
    <source>
        <dbReference type="EnsemblMetazoa" id="XP_016659478.1"/>
    </source>
</evidence>
<dbReference type="InterPro" id="IPR006329">
    <property type="entry name" value="AMPD"/>
</dbReference>
<evidence type="ECO:0000256" key="6">
    <source>
        <dbReference type="ARBA" id="ARBA00022833"/>
    </source>
</evidence>
<dbReference type="InterPro" id="IPR006650">
    <property type="entry name" value="A/AMP_deam_AS"/>
</dbReference>
<dbReference type="Pfam" id="PF19326">
    <property type="entry name" value="AMP_deaminase"/>
    <property type="match status" value="1"/>
</dbReference>
<evidence type="ECO:0000256" key="1">
    <source>
        <dbReference type="ARBA" id="ARBA00001947"/>
    </source>
</evidence>
<dbReference type="Gene3D" id="4.10.800.20">
    <property type="match status" value="1"/>
</dbReference>
<dbReference type="NCBIfam" id="TIGR01429">
    <property type="entry name" value="AMP_deaminase"/>
    <property type="match status" value="1"/>
</dbReference>
<feature type="region of interest" description="Disordered" evidence="10">
    <location>
        <begin position="268"/>
        <end position="319"/>
    </location>
</feature>
<comment type="cofactor">
    <cofactor evidence="1 9">
        <name>Zn(2+)</name>
        <dbReference type="ChEBI" id="CHEBI:29105"/>
    </cofactor>
</comment>
<dbReference type="PROSITE" id="PS00485">
    <property type="entry name" value="A_DEAMINASE"/>
    <property type="match status" value="1"/>
</dbReference>
<dbReference type="GeneID" id="100167425"/>
<feature type="region of interest" description="Disordered" evidence="10">
    <location>
        <begin position="51"/>
        <end position="119"/>
    </location>
</feature>
<comment type="pathway">
    <text evidence="2">Purine metabolism; IMP biosynthesis via salvage pathway; IMP from AMP: step 1/1.</text>
</comment>
<evidence type="ECO:0000256" key="9">
    <source>
        <dbReference type="PIRNR" id="PIRNR001251"/>
    </source>
</evidence>
<dbReference type="FunFam" id="3.20.20.140:FF:000035">
    <property type="entry name" value="Probable amp deaminase"/>
    <property type="match status" value="1"/>
</dbReference>
<feature type="compositionally biased region" description="Acidic residues" evidence="10">
    <location>
        <begin position="72"/>
        <end position="83"/>
    </location>
</feature>
<accession>A0A8R2H4N5</accession>
<dbReference type="CDD" id="cd01319">
    <property type="entry name" value="AMPD"/>
    <property type="match status" value="1"/>
</dbReference>
<evidence type="ECO:0000313" key="12">
    <source>
        <dbReference type="Proteomes" id="UP000007819"/>
    </source>
</evidence>
<proteinExistence type="inferred from homology"/>
<dbReference type="Proteomes" id="UP000007819">
    <property type="component" value="Chromosome X"/>
</dbReference>
<dbReference type="GO" id="GO:0032264">
    <property type="term" value="P:IMP salvage"/>
    <property type="evidence" value="ECO:0007669"/>
    <property type="project" value="InterPro"/>
</dbReference>
<dbReference type="AlphaFoldDB" id="A0A8R2H4N5"/>
<evidence type="ECO:0000256" key="4">
    <source>
        <dbReference type="ARBA" id="ARBA00022723"/>
    </source>
</evidence>
<dbReference type="GO" id="GO:0046033">
    <property type="term" value="P:AMP metabolic process"/>
    <property type="evidence" value="ECO:0007669"/>
    <property type="project" value="TreeGrafter"/>
</dbReference>